<evidence type="ECO:0000256" key="1">
    <source>
        <dbReference type="ARBA" id="ARBA00022801"/>
    </source>
</evidence>
<dbReference type="CDD" id="cd01298">
    <property type="entry name" value="ATZ_TRZ_like"/>
    <property type="match status" value="1"/>
</dbReference>
<accession>A0A2H6CUZ8</accession>
<dbReference type="InterPro" id="IPR011059">
    <property type="entry name" value="Metal-dep_hydrolase_composite"/>
</dbReference>
<feature type="domain" description="Amidohydrolase-related" evidence="2">
    <location>
        <begin position="57"/>
        <end position="412"/>
    </location>
</feature>
<dbReference type="Proteomes" id="UP000236214">
    <property type="component" value="Unassembled WGS sequence"/>
</dbReference>
<dbReference type="NCBIfam" id="TIGR03314">
    <property type="entry name" value="Se_ssnA"/>
    <property type="match status" value="1"/>
</dbReference>
<dbReference type="PANTHER" id="PTHR43794:SF11">
    <property type="entry name" value="AMIDOHYDROLASE-RELATED DOMAIN-CONTAINING PROTEIN"/>
    <property type="match status" value="1"/>
</dbReference>
<sequence>MLLLGNGHLVTHEKEKGFIENGAVLIDGKVIKEVADTKTLKKKYPDVEFIDAQNGLIMPGFINMHNHIYSTFARGLSINGYHPKNFLDILEGQWFKLDSEMTNETTYHSGRIAYLESLKNGVTTMFDHQASYGEIEGSLDQLSKAATEMGVRTCLCYEVSDRHGKQAANQAIEENLRFINKVQNQTSDMQKAMMGMHAQFTLSDETMEKAVGKTPEGVGFHIHVAEGIADVHDALHKYHKPIINRLFDLGILGRQSLLGHCIYINPQEMQLIKDTDTMVVTNPQSNMGNAVGCPPTLRMMDEFGIVCGLGTDGFTTDITESYKFANLIYKHTLVDPGAGGTEVPEMLFANNPKMANRYFDTKLGVIEEGAAADVIIADYQAPTPITADNVNGHILMAVNGNNITDTIINGEVRMRNKEVLNVDEDEVYAKAREEAKKLWSRINN</sequence>
<keyword evidence="1" id="KW-0378">Hydrolase</keyword>
<protein>
    <recommendedName>
        <fullName evidence="2">Amidohydrolase-related domain-containing protein</fullName>
    </recommendedName>
</protein>
<dbReference type="InterPro" id="IPR032466">
    <property type="entry name" value="Metal_Hydrolase"/>
</dbReference>
<dbReference type="GO" id="GO:0016810">
    <property type="term" value="F:hydrolase activity, acting on carbon-nitrogen (but not peptide) bonds"/>
    <property type="evidence" value="ECO:0007669"/>
    <property type="project" value="InterPro"/>
</dbReference>
<dbReference type="PANTHER" id="PTHR43794">
    <property type="entry name" value="AMINOHYDROLASE SSNA-RELATED"/>
    <property type="match status" value="1"/>
</dbReference>
<dbReference type="AlphaFoldDB" id="A0A2H6CUZ8"/>
<name>A0A2H6CUZ8_TETHA</name>
<dbReference type="NCBIfam" id="NF005540">
    <property type="entry name" value="PRK07203.1"/>
    <property type="match status" value="1"/>
</dbReference>
<gene>
    <name evidence="3" type="ORF">TEHN7118_1627</name>
</gene>
<dbReference type="InterPro" id="IPR006680">
    <property type="entry name" value="Amidohydro-rel"/>
</dbReference>
<reference evidence="3 4" key="1">
    <citation type="submission" date="2016-05" db="EMBL/GenBank/DDBJ databases">
        <title>Whole genome sequencing of Tetragenococcus halophilus subsp. halophilus NISL 7118.</title>
        <authorList>
            <person name="Shiwa Y."/>
            <person name="Nishimura I."/>
            <person name="Yoshikawa H."/>
            <person name="Koyama Y."/>
            <person name="Oguma T."/>
        </authorList>
    </citation>
    <scope>NUCLEOTIDE SEQUENCE [LARGE SCALE GENOMIC DNA]</scope>
    <source>
        <strain evidence="3 4">NISL 7118</strain>
    </source>
</reference>
<evidence type="ECO:0000259" key="2">
    <source>
        <dbReference type="Pfam" id="PF01979"/>
    </source>
</evidence>
<dbReference type="Gene3D" id="3.20.20.140">
    <property type="entry name" value="Metal-dependent hydrolases"/>
    <property type="match status" value="1"/>
</dbReference>
<dbReference type="Pfam" id="PF01979">
    <property type="entry name" value="Amidohydro_1"/>
    <property type="match status" value="1"/>
</dbReference>
<dbReference type="Gene3D" id="2.30.40.10">
    <property type="entry name" value="Urease, subunit C, domain 1"/>
    <property type="match status" value="1"/>
</dbReference>
<dbReference type="SUPFAM" id="SSF51338">
    <property type="entry name" value="Composite domain of metallo-dependent hydrolases"/>
    <property type="match status" value="1"/>
</dbReference>
<evidence type="ECO:0000313" key="3">
    <source>
        <dbReference type="EMBL" id="GBD68821.1"/>
    </source>
</evidence>
<evidence type="ECO:0000313" key="4">
    <source>
        <dbReference type="Proteomes" id="UP000236214"/>
    </source>
</evidence>
<dbReference type="InterPro" id="IPR017700">
    <property type="entry name" value="Aminohydrolase_SsnA"/>
</dbReference>
<organism evidence="3 4">
    <name type="scientific">Tetragenococcus halophilus subsp. halophilus</name>
    <dbReference type="NCBI Taxonomy" id="1513897"/>
    <lineage>
        <taxon>Bacteria</taxon>
        <taxon>Bacillati</taxon>
        <taxon>Bacillota</taxon>
        <taxon>Bacilli</taxon>
        <taxon>Lactobacillales</taxon>
        <taxon>Enterococcaceae</taxon>
        <taxon>Tetragenococcus</taxon>
    </lineage>
</organism>
<dbReference type="EMBL" id="BDEC01000068">
    <property type="protein sequence ID" value="GBD68821.1"/>
    <property type="molecule type" value="Genomic_DNA"/>
</dbReference>
<keyword evidence="4" id="KW-1185">Reference proteome</keyword>
<dbReference type="RefSeq" id="WP_061840285.1">
    <property type="nucleotide sequence ID" value="NZ_BDEB01000072.1"/>
</dbReference>
<comment type="caution">
    <text evidence="3">The sequence shown here is derived from an EMBL/GenBank/DDBJ whole genome shotgun (WGS) entry which is preliminary data.</text>
</comment>
<dbReference type="SUPFAM" id="SSF51556">
    <property type="entry name" value="Metallo-dependent hydrolases"/>
    <property type="match status" value="1"/>
</dbReference>
<dbReference type="InterPro" id="IPR050287">
    <property type="entry name" value="MTA/SAH_deaminase"/>
</dbReference>
<proteinExistence type="predicted"/>